<sequence length="237" mass="26692">MSDDMFKRGLVTPFEIESTALARTVKLGIYLPDSYSALKEHAVIIAFDGQDFSQLGQLHRQYEELNDQLTASIIIFVHYPDIETRSQEYHPDSPHKTKMIAFVTSELEDFVATHFRVSDKRLLMGDSLAASIALSLSLNDERFNEAALFSPMITAAITQELAALKHPVKYVQLVGKEEKAFKLMSGATADFLTPNRAFHAALTARGIEHEYRELAGGHTWRTWKPEIASILLYFLGE</sequence>
<protein>
    <submittedName>
        <fullName evidence="1">Esterase family protein</fullName>
    </submittedName>
</protein>
<dbReference type="OrthoDB" id="9803578at2"/>
<evidence type="ECO:0000313" key="1">
    <source>
        <dbReference type="EMBL" id="TDM14884.1"/>
    </source>
</evidence>
<dbReference type="InterPro" id="IPR029058">
    <property type="entry name" value="AB_hydrolase_fold"/>
</dbReference>
<dbReference type="Pfam" id="PF00756">
    <property type="entry name" value="Esterase"/>
    <property type="match status" value="1"/>
</dbReference>
<evidence type="ECO:0000313" key="2">
    <source>
        <dbReference type="Proteomes" id="UP000294843"/>
    </source>
</evidence>
<dbReference type="SUPFAM" id="SSF53474">
    <property type="entry name" value="alpha/beta-Hydrolases"/>
    <property type="match status" value="1"/>
</dbReference>
<dbReference type="InterPro" id="IPR050583">
    <property type="entry name" value="Mycobacterial_A85_antigen"/>
</dbReference>
<reference evidence="1 2" key="1">
    <citation type="submission" date="2019-01" db="EMBL/GenBank/DDBJ databases">
        <title>Draft genome sequences of the type strains of six Macrococcus species.</title>
        <authorList>
            <person name="Mazhar S."/>
            <person name="Altermann E."/>
            <person name="Hill C."/>
            <person name="Mcauliffe O."/>
        </authorList>
    </citation>
    <scope>NUCLEOTIDE SEQUENCE [LARGE SCALE GENOMIC DNA]</scope>
    <source>
        <strain evidence="1 2">ATCC 51825</strain>
    </source>
</reference>
<dbReference type="PANTHER" id="PTHR48098">
    <property type="entry name" value="ENTEROCHELIN ESTERASE-RELATED"/>
    <property type="match status" value="1"/>
</dbReference>
<comment type="caution">
    <text evidence="1">The sequence shown here is derived from an EMBL/GenBank/DDBJ whole genome shotgun (WGS) entry which is preliminary data.</text>
</comment>
<dbReference type="AlphaFoldDB" id="A0A4R6C1M2"/>
<gene>
    <name evidence="1" type="ORF">ERX55_02785</name>
</gene>
<dbReference type="EMBL" id="SCWF01000002">
    <property type="protein sequence ID" value="TDM14884.1"/>
    <property type="molecule type" value="Genomic_DNA"/>
</dbReference>
<dbReference type="PANTHER" id="PTHR48098:SF3">
    <property type="entry name" value="IRON(III) ENTEROBACTIN ESTERASE"/>
    <property type="match status" value="1"/>
</dbReference>
<dbReference type="Proteomes" id="UP000294843">
    <property type="component" value="Unassembled WGS sequence"/>
</dbReference>
<keyword evidence="2" id="KW-1185">Reference proteome</keyword>
<organism evidence="1 2">
    <name type="scientific">Macrococcus bovicus</name>
    <dbReference type="NCBI Taxonomy" id="69968"/>
    <lineage>
        <taxon>Bacteria</taxon>
        <taxon>Bacillati</taxon>
        <taxon>Bacillota</taxon>
        <taxon>Bacilli</taxon>
        <taxon>Bacillales</taxon>
        <taxon>Staphylococcaceae</taxon>
        <taxon>Macrococcus</taxon>
    </lineage>
</organism>
<name>A0A4R6C1M2_9STAP</name>
<dbReference type="Gene3D" id="3.40.50.1820">
    <property type="entry name" value="alpha/beta hydrolase"/>
    <property type="match status" value="1"/>
</dbReference>
<accession>A0A4R6C1M2</accession>
<dbReference type="InterPro" id="IPR000801">
    <property type="entry name" value="Esterase-like"/>
</dbReference>
<proteinExistence type="predicted"/>